<dbReference type="Gene3D" id="2.40.50.100">
    <property type="match status" value="1"/>
</dbReference>
<dbReference type="Pfam" id="PF00198">
    <property type="entry name" value="2-oxoacid_dh"/>
    <property type="match status" value="1"/>
</dbReference>
<dbReference type="InterPro" id="IPR003016">
    <property type="entry name" value="2-oxoA_DH_lipoyl-BS"/>
</dbReference>
<dbReference type="Gene3D" id="4.10.320.10">
    <property type="entry name" value="E3-binding domain"/>
    <property type="match status" value="1"/>
</dbReference>
<dbReference type="InterPro" id="IPR004167">
    <property type="entry name" value="PSBD"/>
</dbReference>
<dbReference type="SUPFAM" id="SSF47005">
    <property type="entry name" value="Peripheral subunit-binding domain of 2-oxo acid dehydrogenase complex"/>
    <property type="match status" value="1"/>
</dbReference>
<dbReference type="NCBIfam" id="TIGR01349">
    <property type="entry name" value="PDHac_trf_mito"/>
    <property type="match status" value="1"/>
</dbReference>
<dbReference type="PANTHER" id="PTHR23151">
    <property type="entry name" value="DIHYDROLIPOAMIDE ACETYL/SUCCINYL-TRANSFERASE-RELATED"/>
    <property type="match status" value="1"/>
</dbReference>
<dbReference type="Pfam" id="PF02817">
    <property type="entry name" value="E3_binding"/>
    <property type="match status" value="1"/>
</dbReference>
<dbReference type="FunFam" id="2.40.50.100:FF:000010">
    <property type="entry name" value="Acetyltransferase component of pyruvate dehydrogenase complex"/>
    <property type="match status" value="1"/>
</dbReference>
<evidence type="ECO:0000259" key="10">
    <source>
        <dbReference type="PROSITE" id="PS51826"/>
    </source>
</evidence>
<dbReference type="Proteomes" id="UP000078348">
    <property type="component" value="Unassembled WGS sequence"/>
</dbReference>
<dbReference type="InterPro" id="IPR000089">
    <property type="entry name" value="Biotin_lipoyl"/>
</dbReference>
<dbReference type="CDD" id="cd06849">
    <property type="entry name" value="lipoyl_domain"/>
    <property type="match status" value="1"/>
</dbReference>
<comment type="catalytic activity">
    <reaction evidence="6">
        <text>N(6)-[(R)-dihydrolipoyl]-L-lysyl-[protein] + acetyl-CoA = N(6)-[(R)-S(8)-acetyldihydrolipoyl]-L-lysyl-[protein] + CoA</text>
        <dbReference type="Rhea" id="RHEA:17017"/>
        <dbReference type="Rhea" id="RHEA-COMP:10475"/>
        <dbReference type="Rhea" id="RHEA-COMP:10478"/>
        <dbReference type="ChEBI" id="CHEBI:57287"/>
        <dbReference type="ChEBI" id="CHEBI:57288"/>
        <dbReference type="ChEBI" id="CHEBI:83100"/>
        <dbReference type="ChEBI" id="CHEBI:83111"/>
        <dbReference type="EC" id="2.3.1.12"/>
    </reaction>
</comment>
<dbReference type="SUPFAM" id="SSF51230">
    <property type="entry name" value="Single hybrid motif"/>
    <property type="match status" value="1"/>
</dbReference>
<comment type="similarity">
    <text evidence="1 6">Belongs to the 2-oxoacid dehydrogenase family.</text>
</comment>
<dbReference type="InterPro" id="IPR011053">
    <property type="entry name" value="Single_hybrid_motif"/>
</dbReference>
<feature type="coiled-coil region" evidence="7">
    <location>
        <begin position="270"/>
        <end position="297"/>
    </location>
</feature>
<dbReference type="InterPro" id="IPR036625">
    <property type="entry name" value="E3-bd_dom_sf"/>
</dbReference>
<dbReference type="SUPFAM" id="SSF52777">
    <property type="entry name" value="CoA-dependent acyltransferases"/>
    <property type="match status" value="1"/>
</dbReference>
<evidence type="ECO:0000256" key="7">
    <source>
        <dbReference type="SAM" id="Coils"/>
    </source>
</evidence>
<keyword evidence="3 6" id="KW-0450">Lipoyl</keyword>
<dbReference type="InterPro" id="IPR045257">
    <property type="entry name" value="E2/Pdx1"/>
</dbReference>
<dbReference type="EC" id="2.3.1.12" evidence="6"/>
<dbReference type="Gene3D" id="3.30.559.10">
    <property type="entry name" value="Chloramphenicol acetyltransferase-like domain"/>
    <property type="match status" value="1"/>
</dbReference>
<evidence type="ECO:0000256" key="5">
    <source>
        <dbReference type="ARBA" id="ARBA00023315"/>
    </source>
</evidence>
<dbReference type="PROSITE" id="PS00189">
    <property type="entry name" value="LIPOYL"/>
    <property type="match status" value="1"/>
</dbReference>
<evidence type="ECO:0000256" key="3">
    <source>
        <dbReference type="ARBA" id="ARBA00022823"/>
    </source>
</evidence>
<dbReference type="Pfam" id="PF00364">
    <property type="entry name" value="Biotin_lipoyl"/>
    <property type="match status" value="1"/>
</dbReference>
<evidence type="ECO:0000256" key="2">
    <source>
        <dbReference type="ARBA" id="ARBA00022679"/>
    </source>
</evidence>
<dbReference type="EMBL" id="LXWW01000571">
    <property type="protein sequence ID" value="OAO11958.1"/>
    <property type="molecule type" value="Genomic_DNA"/>
</dbReference>
<comment type="caution">
    <text evidence="11">The sequence shown here is derived from an EMBL/GenBank/DDBJ whole genome shotgun (WGS) entry which is preliminary data.</text>
</comment>
<dbReference type="InterPro" id="IPR001078">
    <property type="entry name" value="2-oxoacid_DH_actylTfrase"/>
</dbReference>
<evidence type="ECO:0000313" key="12">
    <source>
        <dbReference type="Proteomes" id="UP000078348"/>
    </source>
</evidence>
<dbReference type="GO" id="GO:0045254">
    <property type="term" value="C:pyruvate dehydrogenase complex"/>
    <property type="evidence" value="ECO:0007669"/>
    <property type="project" value="UniProtKB-UniRule"/>
</dbReference>
<feature type="compositionally biased region" description="Pro residues" evidence="8">
    <location>
        <begin position="155"/>
        <end position="169"/>
    </location>
</feature>
<sequence length="488" mass="51405">MQLARFFAFTLPEHITVAMPALSPAMTQGGIASWNVKEGDAVQPGDVLAQISTDKSTLDFTTQEEGYVAKILMPEGSENINIGEPIAIVVENKEDIPAFASATKESIDGDAVPAAVPAAAPAAAAPAAAQPAQPAPATPDAPATPAAPAAHPAHPAHPAPVTPATPAAPAPTQSGDRVFISPLAKTILKNSKASLDLHALKGSGPQGRVLAADVLAALAGSAPAPTATAACPGAAYEDKPVSAMRKVISTRLTESKQTIPHYYLNQTCYIDELLKLRARLNDNLKQSAAKSHDAEAKLAKPAKITINDFIVKSCAMALRDMPEANCSYINHVMRHYKTIDINVAVSIADGLITPLLRDVDKTGLVSLNQQMKGLIGKSKQGKLLPEEYASGSMTVSNLGMYDIPSFSAIINPPQSCILAVGGVAKTVVPDEKDESKFLVKNAMQITLSCDHRVMDGVMGAIFLNTIKKWVRASGVRDRYLENPELLLL</sequence>
<evidence type="ECO:0000256" key="6">
    <source>
        <dbReference type="RuleBase" id="RU361137"/>
    </source>
</evidence>
<dbReference type="InterPro" id="IPR006257">
    <property type="entry name" value="LAT1"/>
</dbReference>
<dbReference type="GO" id="GO:0004742">
    <property type="term" value="F:dihydrolipoyllysine-residue acetyltransferase activity"/>
    <property type="evidence" value="ECO:0007669"/>
    <property type="project" value="UniProtKB-UniRule"/>
</dbReference>
<dbReference type="AlphaFoldDB" id="A0A196S495"/>
<evidence type="ECO:0000313" key="11">
    <source>
        <dbReference type="EMBL" id="OAO11958.1"/>
    </source>
</evidence>
<dbReference type="PROSITE" id="PS50968">
    <property type="entry name" value="BIOTINYL_LIPOYL"/>
    <property type="match status" value="1"/>
</dbReference>
<dbReference type="InterPro" id="IPR023213">
    <property type="entry name" value="CAT-like_dom_sf"/>
</dbReference>
<reference evidence="11 12" key="1">
    <citation type="submission" date="2016-05" db="EMBL/GenBank/DDBJ databases">
        <title>Nuclear genome of Blastocystis sp. subtype 1 NandII.</title>
        <authorList>
            <person name="Gentekaki E."/>
            <person name="Curtis B."/>
            <person name="Stairs C."/>
            <person name="Eme L."/>
            <person name="Herman E."/>
            <person name="Klimes V."/>
            <person name="Arias M.C."/>
            <person name="Elias M."/>
            <person name="Hilliou F."/>
            <person name="Klute M."/>
            <person name="Malik S.-B."/>
            <person name="Pightling A."/>
            <person name="Rachubinski R."/>
            <person name="Salas D."/>
            <person name="Schlacht A."/>
            <person name="Suga H."/>
            <person name="Archibald J."/>
            <person name="Ball S.G."/>
            <person name="Clark G."/>
            <person name="Dacks J."/>
            <person name="Van Der Giezen M."/>
            <person name="Tsaousis A."/>
            <person name="Roger A."/>
        </authorList>
    </citation>
    <scope>NUCLEOTIDE SEQUENCE [LARGE SCALE GENOMIC DNA]</scope>
    <source>
        <strain evidence="12">ATCC 50177 / NandII</strain>
    </source>
</reference>
<protein>
    <recommendedName>
        <fullName evidence="6">Acetyltransferase component of pyruvate dehydrogenase complex</fullName>
        <ecNumber evidence="6">2.3.1.12</ecNumber>
    </recommendedName>
</protein>
<organism evidence="11 12">
    <name type="scientific">Blastocystis sp. subtype 1 (strain ATCC 50177 / NandII)</name>
    <dbReference type="NCBI Taxonomy" id="478820"/>
    <lineage>
        <taxon>Eukaryota</taxon>
        <taxon>Sar</taxon>
        <taxon>Stramenopiles</taxon>
        <taxon>Bigyra</taxon>
        <taxon>Opalozoa</taxon>
        <taxon>Opalinata</taxon>
        <taxon>Blastocystidae</taxon>
        <taxon>Blastocystis</taxon>
    </lineage>
</organism>
<keyword evidence="5 6" id="KW-0012">Acyltransferase</keyword>
<proteinExistence type="inferred from homology"/>
<dbReference type="PROSITE" id="PS51826">
    <property type="entry name" value="PSBD"/>
    <property type="match status" value="1"/>
</dbReference>
<evidence type="ECO:0000256" key="1">
    <source>
        <dbReference type="ARBA" id="ARBA00007317"/>
    </source>
</evidence>
<dbReference type="GO" id="GO:0006086">
    <property type="term" value="P:pyruvate decarboxylation to acetyl-CoA"/>
    <property type="evidence" value="ECO:0007669"/>
    <property type="project" value="InterPro"/>
</dbReference>
<comment type="subcellular location">
    <subcellularLocation>
        <location evidence="6">Mitochondrion</location>
    </subcellularLocation>
</comment>
<keyword evidence="4" id="KW-0809">Transit peptide</keyword>
<dbReference type="STRING" id="478820.A0A196S495"/>
<evidence type="ECO:0000259" key="9">
    <source>
        <dbReference type="PROSITE" id="PS50968"/>
    </source>
</evidence>
<feature type="domain" description="Peripheral subunit-binding (PSBD)" evidence="10">
    <location>
        <begin position="179"/>
        <end position="218"/>
    </location>
</feature>
<gene>
    <name evidence="11" type="ORF">AV274_6352</name>
</gene>
<accession>A0A196S495</accession>
<keyword evidence="7" id="KW-0175">Coiled coil</keyword>
<comment type="function">
    <text evidence="6">The pyruvate dehydrogenase complex catalyzes the overall conversion of pyruvate to acetyl-CoA and CO(2).</text>
</comment>
<comment type="cofactor">
    <cofactor evidence="6">
        <name>(R)-lipoate</name>
        <dbReference type="ChEBI" id="CHEBI:83088"/>
    </cofactor>
    <text evidence="6">Binds 1 lipoyl cofactor covalently.</text>
</comment>
<dbReference type="GO" id="GO:0005739">
    <property type="term" value="C:mitochondrion"/>
    <property type="evidence" value="ECO:0007669"/>
    <property type="project" value="UniProtKB-SubCell"/>
</dbReference>
<keyword evidence="12" id="KW-1185">Reference proteome</keyword>
<evidence type="ECO:0000256" key="4">
    <source>
        <dbReference type="ARBA" id="ARBA00022946"/>
    </source>
</evidence>
<feature type="region of interest" description="Disordered" evidence="8">
    <location>
        <begin position="125"/>
        <end position="176"/>
    </location>
</feature>
<dbReference type="OrthoDB" id="537444at2759"/>
<name>A0A196S495_BLAHN</name>
<keyword evidence="2 6" id="KW-0808">Transferase</keyword>
<feature type="compositionally biased region" description="Low complexity" evidence="8">
    <location>
        <begin position="140"/>
        <end position="153"/>
    </location>
</feature>
<feature type="domain" description="Lipoyl-binding" evidence="9">
    <location>
        <begin position="14"/>
        <end position="90"/>
    </location>
</feature>
<evidence type="ECO:0000256" key="8">
    <source>
        <dbReference type="SAM" id="MobiDB-lite"/>
    </source>
</evidence>
<dbReference type="PANTHER" id="PTHR23151:SF90">
    <property type="entry name" value="DIHYDROLIPOYLLYSINE-RESIDUE ACETYLTRANSFERASE COMPONENT OF PYRUVATE DEHYDROGENASE COMPLEX, MITOCHONDRIAL-RELATED"/>
    <property type="match status" value="1"/>
</dbReference>